<dbReference type="EMBL" id="ADTV01000047">
    <property type="protein sequence ID" value="EFG83652.1"/>
    <property type="molecule type" value="Genomic_DNA"/>
</dbReference>
<comment type="caution">
    <text evidence="2">The sequence shown here is derived from an EMBL/GenBank/DDBJ whole genome shotgun (WGS) entry which is preliminary data.</text>
</comment>
<dbReference type="HOGENOM" id="CLU_3389931_0_0_5"/>
<sequence>MHAPAIPSAHGRAGGGGRFMRASAMTTPSVSL</sequence>
<evidence type="ECO:0000313" key="3">
    <source>
        <dbReference type="Proteomes" id="UP000006468"/>
    </source>
</evidence>
<evidence type="ECO:0000313" key="2">
    <source>
        <dbReference type="EMBL" id="EFG83652.1"/>
    </source>
</evidence>
<gene>
    <name evidence="2" type="ORF">GXY_12743</name>
</gene>
<protein>
    <submittedName>
        <fullName evidence="2">Uncharacterized protein</fullName>
    </submittedName>
</protein>
<feature type="region of interest" description="Disordered" evidence="1">
    <location>
        <begin position="1"/>
        <end position="32"/>
    </location>
</feature>
<evidence type="ECO:0000256" key="1">
    <source>
        <dbReference type="SAM" id="MobiDB-lite"/>
    </source>
</evidence>
<name>D5QH59_NOVHA</name>
<reference evidence="2 3" key="1">
    <citation type="journal article" date="2010" name="J. Bacteriol.">
        <title>Genome sequence of a cellulose-producing bacterium, Gluconacetobacter hansenii ATCC 23769.</title>
        <authorList>
            <person name="Iyer P.R."/>
            <person name="Geib S.M."/>
            <person name="Catchmark J."/>
            <person name="Kao T.H."/>
            <person name="Tien M."/>
        </authorList>
    </citation>
    <scope>NUCLEOTIDE SEQUENCE [LARGE SCALE GENOMIC DNA]</scope>
    <source>
        <strain evidence="2 3">ATCC 23769</strain>
    </source>
</reference>
<proteinExistence type="predicted"/>
<dbReference type="Proteomes" id="UP000006468">
    <property type="component" value="Chromosome"/>
</dbReference>
<dbReference type="AlphaFoldDB" id="D5QH59"/>
<organism evidence="2 3">
    <name type="scientific">Novacetimonas hansenii ATCC 23769</name>
    <dbReference type="NCBI Taxonomy" id="714995"/>
    <lineage>
        <taxon>Bacteria</taxon>
        <taxon>Pseudomonadati</taxon>
        <taxon>Pseudomonadota</taxon>
        <taxon>Alphaproteobacteria</taxon>
        <taxon>Acetobacterales</taxon>
        <taxon>Acetobacteraceae</taxon>
        <taxon>Novacetimonas</taxon>
    </lineage>
</organism>
<accession>D5QH59</accession>